<dbReference type="EMBL" id="CADIKH010000018">
    <property type="protein sequence ID" value="CAB3761408.1"/>
    <property type="molecule type" value="Genomic_DNA"/>
</dbReference>
<dbReference type="AlphaFoldDB" id="A0A6J5E4K0"/>
<dbReference type="PANTHER" id="PTHR11895:SF7">
    <property type="entry name" value="GLUTAMYL-TRNA(GLN) AMIDOTRANSFERASE SUBUNIT A, MITOCHONDRIAL"/>
    <property type="match status" value="1"/>
</dbReference>
<proteinExistence type="inferred from homology"/>
<dbReference type="RefSeq" id="WP_175228239.1">
    <property type="nucleotide sequence ID" value="NZ_CADIKH010000018.1"/>
</dbReference>
<protein>
    <submittedName>
        <fullName evidence="3">Glutamyl-tRNA(Gln) amidotransferase subunit A</fullName>
        <ecNumber evidence="3">6.3.5.7</ecNumber>
    </submittedName>
</protein>
<evidence type="ECO:0000313" key="3">
    <source>
        <dbReference type="EMBL" id="CAB3761408.1"/>
    </source>
</evidence>
<reference evidence="3 4" key="1">
    <citation type="submission" date="2020-04" db="EMBL/GenBank/DDBJ databases">
        <authorList>
            <person name="De Canck E."/>
        </authorList>
    </citation>
    <scope>NUCLEOTIDE SEQUENCE [LARGE SCALE GENOMIC DNA]</scope>
    <source>
        <strain evidence="3 4">LMG 29542</strain>
    </source>
</reference>
<dbReference type="InterPro" id="IPR023631">
    <property type="entry name" value="Amidase_dom"/>
</dbReference>
<evidence type="ECO:0000313" key="4">
    <source>
        <dbReference type="Proteomes" id="UP000494363"/>
    </source>
</evidence>
<dbReference type="InterPro" id="IPR036928">
    <property type="entry name" value="AS_sf"/>
</dbReference>
<gene>
    <name evidence="3" type="primary">gatA_2</name>
    <name evidence="3" type="ORF">LMG29542_04073</name>
</gene>
<dbReference type="PROSITE" id="PS00571">
    <property type="entry name" value="AMIDASES"/>
    <property type="match status" value="1"/>
</dbReference>
<dbReference type="InterPro" id="IPR000120">
    <property type="entry name" value="Amidase"/>
</dbReference>
<dbReference type="GO" id="GO:0050567">
    <property type="term" value="F:glutaminyl-tRNA synthase (glutamine-hydrolyzing) activity"/>
    <property type="evidence" value="ECO:0007669"/>
    <property type="project" value="UniProtKB-EC"/>
</dbReference>
<organism evidence="3 4">
    <name type="scientific">Paraburkholderia humisilvae</name>
    <dbReference type="NCBI Taxonomy" id="627669"/>
    <lineage>
        <taxon>Bacteria</taxon>
        <taxon>Pseudomonadati</taxon>
        <taxon>Pseudomonadota</taxon>
        <taxon>Betaproteobacteria</taxon>
        <taxon>Burkholderiales</taxon>
        <taxon>Burkholderiaceae</taxon>
        <taxon>Paraburkholderia</taxon>
    </lineage>
</organism>
<dbReference type="GO" id="GO:0016740">
    <property type="term" value="F:transferase activity"/>
    <property type="evidence" value="ECO:0007669"/>
    <property type="project" value="UniProtKB-KW"/>
</dbReference>
<comment type="similarity">
    <text evidence="1">Belongs to the amidase family.</text>
</comment>
<name>A0A6J5E4K0_9BURK</name>
<dbReference type="Pfam" id="PF01425">
    <property type="entry name" value="Amidase"/>
    <property type="match status" value="1"/>
</dbReference>
<dbReference type="InterPro" id="IPR020556">
    <property type="entry name" value="Amidase_CS"/>
</dbReference>
<sequence>MSDIDDLTSLAARIAAADLSPADVMDAVLARIGAFDADVLAYECMNPHARTQAERCAQEVACGVRRGPLHGVPIAIKDNYLTADMPTTAGSRAPGYAFAREDSAAVARLRDAGAVLIGKTRTHEFAWGTETPPTRNPWDLSRIPGGSSGGSGAALAAGLAYGALGSDTGGSIRIPASLCGVVGLKPTFGRVSRTGIVPHSWSLDHAGPLALSVRDAALLLNVLAGFDARDPGSADVPVPDFTARLNAGIAGLRVGVCRNHFFGANEVDVEARVEDAIDDLAALGAQIVDFEVPNLQYGLGAIYAIELASSSAYHDRGLQRHATAEMNDDVRTLIEIGRMVTAADYLKAEQLRTLLIDDFAAVLERVDVIVTPASPVTAWHRGQPSVVTGGLEESPLAASWRLTYPFNLTGLPALSLPCGFDARELPVGLQIVGRPFDEVTVLRVAQAYEDVHRWHAMRSPIARSVVQ</sequence>
<dbReference type="Gene3D" id="3.90.1300.10">
    <property type="entry name" value="Amidase signature (AS) domain"/>
    <property type="match status" value="1"/>
</dbReference>
<evidence type="ECO:0000259" key="2">
    <source>
        <dbReference type="Pfam" id="PF01425"/>
    </source>
</evidence>
<dbReference type="EC" id="6.3.5.7" evidence="3"/>
<dbReference type="PANTHER" id="PTHR11895">
    <property type="entry name" value="TRANSAMIDASE"/>
    <property type="match status" value="1"/>
</dbReference>
<feature type="domain" description="Amidase" evidence="2">
    <location>
        <begin position="24"/>
        <end position="442"/>
    </location>
</feature>
<dbReference type="Proteomes" id="UP000494363">
    <property type="component" value="Unassembled WGS sequence"/>
</dbReference>
<keyword evidence="3" id="KW-0436">Ligase</keyword>
<dbReference type="SUPFAM" id="SSF75304">
    <property type="entry name" value="Amidase signature (AS) enzymes"/>
    <property type="match status" value="1"/>
</dbReference>
<accession>A0A6J5E4K0</accession>
<keyword evidence="4" id="KW-1185">Reference proteome</keyword>
<keyword evidence="3" id="KW-0808">Transferase</keyword>
<evidence type="ECO:0000256" key="1">
    <source>
        <dbReference type="ARBA" id="ARBA00009199"/>
    </source>
</evidence>